<feature type="transmembrane region" description="Helical" evidence="6">
    <location>
        <begin position="218"/>
        <end position="235"/>
    </location>
</feature>
<dbReference type="InterPro" id="IPR020846">
    <property type="entry name" value="MFS_dom"/>
</dbReference>
<dbReference type="PROSITE" id="PS50850">
    <property type="entry name" value="MFS"/>
    <property type="match status" value="1"/>
</dbReference>
<dbReference type="InterPro" id="IPR011701">
    <property type="entry name" value="MFS"/>
</dbReference>
<comment type="subcellular location">
    <subcellularLocation>
        <location evidence="1">Cell membrane</location>
        <topology evidence="1">Multi-pass membrane protein</topology>
    </subcellularLocation>
</comment>
<dbReference type="EMBL" id="CP049889">
    <property type="protein sequence ID" value="QIK51032.1"/>
    <property type="molecule type" value="Genomic_DNA"/>
</dbReference>
<proteinExistence type="predicted"/>
<name>A0A6G7WFL0_9LACT</name>
<evidence type="ECO:0000256" key="1">
    <source>
        <dbReference type="ARBA" id="ARBA00004651"/>
    </source>
</evidence>
<dbReference type="AlphaFoldDB" id="A0A6G7WFL0"/>
<feature type="transmembrane region" description="Helical" evidence="6">
    <location>
        <begin position="77"/>
        <end position="93"/>
    </location>
</feature>
<dbReference type="GO" id="GO:0005886">
    <property type="term" value="C:plasma membrane"/>
    <property type="evidence" value="ECO:0007669"/>
    <property type="project" value="UniProtKB-SubCell"/>
</dbReference>
<evidence type="ECO:0000256" key="3">
    <source>
        <dbReference type="ARBA" id="ARBA00022692"/>
    </source>
</evidence>
<feature type="transmembrane region" description="Helical" evidence="6">
    <location>
        <begin position="160"/>
        <end position="179"/>
    </location>
</feature>
<feature type="transmembrane region" description="Helical" evidence="6">
    <location>
        <begin position="21"/>
        <end position="39"/>
    </location>
</feature>
<protein>
    <submittedName>
        <fullName evidence="8">MFS transporter</fullName>
    </submittedName>
</protein>
<organism evidence="8 9">
    <name type="scientific">Jeotgalibaca porci</name>
    <dbReference type="NCBI Taxonomy" id="1868793"/>
    <lineage>
        <taxon>Bacteria</taxon>
        <taxon>Bacillati</taxon>
        <taxon>Bacillota</taxon>
        <taxon>Bacilli</taxon>
        <taxon>Lactobacillales</taxon>
        <taxon>Carnobacteriaceae</taxon>
        <taxon>Jeotgalibaca</taxon>
    </lineage>
</organism>
<evidence type="ECO:0000256" key="5">
    <source>
        <dbReference type="ARBA" id="ARBA00023136"/>
    </source>
</evidence>
<keyword evidence="5 6" id="KW-0472">Membrane</keyword>
<feature type="transmembrane region" description="Helical" evidence="6">
    <location>
        <begin position="308"/>
        <end position="333"/>
    </location>
</feature>
<keyword evidence="9" id="KW-1185">Reference proteome</keyword>
<feature type="transmembrane region" description="Helical" evidence="6">
    <location>
        <begin position="99"/>
        <end position="121"/>
    </location>
</feature>
<reference evidence="8 9" key="1">
    <citation type="journal article" date="2017" name="Int. J. Syst. Evol. Microbiol.">
        <title>Jeotgalibaca porci sp. nov. and Jeotgalibaca arthritidis sp. nov., isolated from pigs, and emended description of the genus Jeotgalibaca.</title>
        <authorList>
            <person name="Zamora L."/>
            <person name="Perez-Sancho M."/>
            <person name="Dominguez L."/>
            <person name="Fernandez-Garayzabal J.F."/>
            <person name="Vela A.I."/>
        </authorList>
    </citation>
    <scope>NUCLEOTIDE SEQUENCE [LARGE SCALE GENOMIC DNA]</scope>
    <source>
        <strain evidence="8 9">CCUG 69148</strain>
    </source>
</reference>
<keyword evidence="3 6" id="KW-0812">Transmembrane</keyword>
<feature type="transmembrane region" description="Helical" evidence="6">
    <location>
        <begin position="283"/>
        <end position="302"/>
    </location>
</feature>
<dbReference type="RefSeq" id="WP_166062076.1">
    <property type="nucleotide sequence ID" value="NZ_CP049889.1"/>
</dbReference>
<feature type="transmembrane region" description="Helical" evidence="6">
    <location>
        <begin position="133"/>
        <end position="154"/>
    </location>
</feature>
<dbReference type="SUPFAM" id="SSF103473">
    <property type="entry name" value="MFS general substrate transporter"/>
    <property type="match status" value="1"/>
</dbReference>
<dbReference type="GO" id="GO:0046943">
    <property type="term" value="F:carboxylic acid transmembrane transporter activity"/>
    <property type="evidence" value="ECO:0007669"/>
    <property type="project" value="TreeGrafter"/>
</dbReference>
<dbReference type="PANTHER" id="PTHR23508:SF10">
    <property type="entry name" value="CARBOXYLIC ACID TRANSPORTER PROTEIN HOMOLOG"/>
    <property type="match status" value="1"/>
</dbReference>
<evidence type="ECO:0000256" key="2">
    <source>
        <dbReference type="ARBA" id="ARBA00022448"/>
    </source>
</evidence>
<feature type="transmembrane region" description="Helical" evidence="6">
    <location>
        <begin position="255"/>
        <end position="276"/>
    </location>
</feature>
<evidence type="ECO:0000259" key="7">
    <source>
        <dbReference type="PROSITE" id="PS50850"/>
    </source>
</evidence>
<evidence type="ECO:0000256" key="4">
    <source>
        <dbReference type="ARBA" id="ARBA00022989"/>
    </source>
</evidence>
<feature type="transmembrane region" description="Helical" evidence="6">
    <location>
        <begin position="373"/>
        <end position="391"/>
    </location>
</feature>
<dbReference type="Proteomes" id="UP000501830">
    <property type="component" value="Chromosome"/>
</dbReference>
<keyword evidence="2" id="KW-0813">Transport</keyword>
<feature type="domain" description="Major facilitator superfamily (MFS) profile" evidence="7">
    <location>
        <begin position="8"/>
        <end position="396"/>
    </location>
</feature>
<evidence type="ECO:0000313" key="9">
    <source>
        <dbReference type="Proteomes" id="UP000501830"/>
    </source>
</evidence>
<dbReference type="InterPro" id="IPR036259">
    <property type="entry name" value="MFS_trans_sf"/>
</dbReference>
<dbReference type="Pfam" id="PF07690">
    <property type="entry name" value="MFS_1"/>
    <property type="match status" value="1"/>
</dbReference>
<accession>A0A6G7WFL0</accession>
<sequence length="408" mass="44181">MEKNKILVQRAAIIGSGTDDLTNMFLSLSLSSIIIDLGISNTQAGSISTITNFGMLLGGLIFGYLADRYGTLKLFKITLLLFSLATASMFFATNMTTIYALRFLAGIGTGGEYGIAISLLAKVTPASKMGKMSAYNGVAGMVGNILAALFASIILPLLGWNYLFLLGLLPLLIVAWVHFKVTDEVLEQSLETPFEVNRNEEKPSYKELFKTPQLTRQTLGLMFMAVVQIGGYFGLMNWLPQIMQQNLGLSVSGSSLWMIATILGMSLGMIVFGRTLDNFGPRISYGVFLLASASAVFLFALVKNEFAMLLGGAMVGFFVNGMFAGYGAIVSKLYPKHIHSMANNLVINVGRAVGGFSSIIIGFLMDISNVTTVMAYLSLTYLASFVVMMTIKGFAKEHYQEITGNVKI</sequence>
<feature type="transmembrane region" description="Helical" evidence="6">
    <location>
        <begin position="45"/>
        <end position="65"/>
    </location>
</feature>
<evidence type="ECO:0000256" key="6">
    <source>
        <dbReference type="SAM" id="Phobius"/>
    </source>
</evidence>
<evidence type="ECO:0000313" key="8">
    <source>
        <dbReference type="EMBL" id="QIK51032.1"/>
    </source>
</evidence>
<gene>
    <name evidence="8" type="ORF">G7058_02565</name>
</gene>
<keyword evidence="4 6" id="KW-1133">Transmembrane helix</keyword>
<dbReference type="PANTHER" id="PTHR23508">
    <property type="entry name" value="CARBOXYLIC ACID TRANSPORTER PROTEIN HOMOLOG"/>
    <property type="match status" value="1"/>
</dbReference>
<dbReference type="GeneID" id="94552145"/>
<feature type="transmembrane region" description="Helical" evidence="6">
    <location>
        <begin position="345"/>
        <end position="367"/>
    </location>
</feature>
<dbReference type="Gene3D" id="1.20.1250.20">
    <property type="entry name" value="MFS general substrate transporter like domains"/>
    <property type="match status" value="1"/>
</dbReference>
<dbReference type="KEGG" id="jpo:G7058_02565"/>